<keyword evidence="3" id="KW-1185">Reference proteome</keyword>
<comment type="caution">
    <text evidence="2">The sequence shown here is derived from an EMBL/GenBank/DDBJ whole genome shotgun (WGS) entry which is preliminary data.</text>
</comment>
<dbReference type="EMBL" id="JARKNE010000012">
    <property type="protein sequence ID" value="KAK5775778.1"/>
    <property type="molecule type" value="Genomic_DNA"/>
</dbReference>
<accession>A0ABR0MPE2</accession>
<organism evidence="2 3">
    <name type="scientific">Gossypium arboreum</name>
    <name type="common">Tree cotton</name>
    <name type="synonym">Gossypium nanking</name>
    <dbReference type="NCBI Taxonomy" id="29729"/>
    <lineage>
        <taxon>Eukaryota</taxon>
        <taxon>Viridiplantae</taxon>
        <taxon>Streptophyta</taxon>
        <taxon>Embryophyta</taxon>
        <taxon>Tracheophyta</taxon>
        <taxon>Spermatophyta</taxon>
        <taxon>Magnoliopsida</taxon>
        <taxon>eudicotyledons</taxon>
        <taxon>Gunneridae</taxon>
        <taxon>Pentapetalae</taxon>
        <taxon>rosids</taxon>
        <taxon>malvids</taxon>
        <taxon>Malvales</taxon>
        <taxon>Malvaceae</taxon>
        <taxon>Malvoideae</taxon>
        <taxon>Gossypium</taxon>
    </lineage>
</organism>
<dbReference type="Proteomes" id="UP001358586">
    <property type="component" value="Chromosome 12"/>
</dbReference>
<evidence type="ECO:0000256" key="1">
    <source>
        <dbReference type="SAM" id="MobiDB-lite"/>
    </source>
</evidence>
<sequence length="176" mass="20012">MSHGHVIDLAYFIALATQHQMERHRKGVISIGPYVTRLARHFGLLNTAAQDSSLTLIGQMSPQDILSMLSMRMIEKRRRTYPPQYRLTQSTEEEAYEDIPDDVPPQHEDPPTQPPPPSRPVHAAASYADISECLTLFEQQCFQRFDNIDATLQQICQYLHISSPVPPREPSSDEDV</sequence>
<feature type="region of interest" description="Disordered" evidence="1">
    <location>
        <begin position="85"/>
        <end position="122"/>
    </location>
</feature>
<evidence type="ECO:0000313" key="3">
    <source>
        <dbReference type="Proteomes" id="UP001358586"/>
    </source>
</evidence>
<protein>
    <submittedName>
        <fullName evidence="2">Uncharacterized protein</fullName>
    </submittedName>
</protein>
<gene>
    <name evidence="2" type="ORF">PVK06_043718</name>
</gene>
<name>A0ABR0MPE2_GOSAR</name>
<reference evidence="2 3" key="1">
    <citation type="submission" date="2023-03" db="EMBL/GenBank/DDBJ databases">
        <title>WGS of Gossypium arboreum.</title>
        <authorList>
            <person name="Yu D."/>
        </authorList>
    </citation>
    <scope>NUCLEOTIDE SEQUENCE [LARGE SCALE GENOMIC DNA]</scope>
    <source>
        <tissue evidence="2">Leaf</tissue>
    </source>
</reference>
<feature type="compositionally biased region" description="Acidic residues" evidence="1">
    <location>
        <begin position="91"/>
        <end position="101"/>
    </location>
</feature>
<proteinExistence type="predicted"/>
<evidence type="ECO:0000313" key="2">
    <source>
        <dbReference type="EMBL" id="KAK5775778.1"/>
    </source>
</evidence>